<evidence type="ECO:0000259" key="5">
    <source>
        <dbReference type="Pfam" id="PF04542"/>
    </source>
</evidence>
<dbReference type="Pfam" id="PF04542">
    <property type="entry name" value="Sigma70_r2"/>
    <property type="match status" value="1"/>
</dbReference>
<dbReference type="Gene3D" id="1.10.10.10">
    <property type="entry name" value="Winged helix-like DNA-binding domain superfamily/Winged helix DNA-binding domain"/>
    <property type="match status" value="1"/>
</dbReference>
<dbReference type="InterPro" id="IPR013249">
    <property type="entry name" value="RNA_pol_sigma70_r4_t2"/>
</dbReference>
<dbReference type="RefSeq" id="WP_225554679.1">
    <property type="nucleotide sequence ID" value="NZ_JADEYP010000031.1"/>
</dbReference>
<feature type="domain" description="RNA polymerase sigma-70 region 2" evidence="5">
    <location>
        <begin position="31"/>
        <end position="96"/>
    </location>
</feature>
<sequence>MRIDISKVFDNENYLIAKLVQSDHHAFEYIFNMYYPRICIYALQFTTENAQAEDIAKEAFIRIWKAKTVFKSIEHLKNTLYQSARQIATNYQVANQRSINRELIYQMNQEQHEEHAMHNIIYTEVMSELYNAIQKLPEQAKNVIISTYLEGKSNQEVAQEMSLSLQTVKNYKLRGIKQLRQLLSSEIYILLIATNFFLEKN</sequence>
<evidence type="ECO:0000256" key="4">
    <source>
        <dbReference type="ARBA" id="ARBA00023163"/>
    </source>
</evidence>
<dbReference type="InterPro" id="IPR013325">
    <property type="entry name" value="RNA_pol_sigma_r2"/>
</dbReference>
<evidence type="ECO:0000259" key="6">
    <source>
        <dbReference type="Pfam" id="PF08281"/>
    </source>
</evidence>
<dbReference type="PANTHER" id="PTHR43133:SF46">
    <property type="entry name" value="RNA POLYMERASE SIGMA-70 FACTOR ECF SUBFAMILY"/>
    <property type="match status" value="1"/>
</dbReference>
<dbReference type="Gene3D" id="1.10.1740.10">
    <property type="match status" value="1"/>
</dbReference>
<dbReference type="SUPFAM" id="SSF88659">
    <property type="entry name" value="Sigma3 and sigma4 domains of RNA polymerase sigma factors"/>
    <property type="match status" value="1"/>
</dbReference>
<name>A0ABS7Z848_9SPHI</name>
<dbReference type="CDD" id="cd06171">
    <property type="entry name" value="Sigma70_r4"/>
    <property type="match status" value="1"/>
</dbReference>
<dbReference type="InterPro" id="IPR007627">
    <property type="entry name" value="RNA_pol_sigma70_r2"/>
</dbReference>
<keyword evidence="2" id="KW-0805">Transcription regulation</keyword>
<proteinExistence type="inferred from homology"/>
<accession>A0ABS7Z848</accession>
<dbReference type="Pfam" id="PF08281">
    <property type="entry name" value="Sigma70_r4_2"/>
    <property type="match status" value="1"/>
</dbReference>
<dbReference type="NCBIfam" id="TIGR02937">
    <property type="entry name" value="sigma70-ECF"/>
    <property type="match status" value="1"/>
</dbReference>
<keyword evidence="3" id="KW-0731">Sigma factor</keyword>
<comment type="similarity">
    <text evidence="1">Belongs to the sigma-70 factor family. ECF subfamily.</text>
</comment>
<dbReference type="PANTHER" id="PTHR43133">
    <property type="entry name" value="RNA POLYMERASE ECF-TYPE SIGMA FACTO"/>
    <property type="match status" value="1"/>
</dbReference>
<keyword evidence="8" id="KW-1185">Reference proteome</keyword>
<evidence type="ECO:0000313" key="8">
    <source>
        <dbReference type="Proteomes" id="UP001165302"/>
    </source>
</evidence>
<evidence type="ECO:0000313" key="7">
    <source>
        <dbReference type="EMBL" id="MCA5006320.1"/>
    </source>
</evidence>
<dbReference type="EMBL" id="JADEYP010000031">
    <property type="protein sequence ID" value="MCA5006320.1"/>
    <property type="molecule type" value="Genomic_DNA"/>
</dbReference>
<dbReference type="InterPro" id="IPR036388">
    <property type="entry name" value="WH-like_DNA-bd_sf"/>
</dbReference>
<protein>
    <submittedName>
        <fullName evidence="7">Sigma-70 family RNA polymerase sigma factor</fullName>
    </submittedName>
</protein>
<reference evidence="7" key="1">
    <citation type="submission" date="2020-10" db="EMBL/GenBank/DDBJ databases">
        <authorList>
            <person name="Lu T."/>
            <person name="Wang Q."/>
            <person name="Han X."/>
        </authorList>
    </citation>
    <scope>NUCLEOTIDE SEQUENCE</scope>
    <source>
        <strain evidence="7">WQ 366</strain>
    </source>
</reference>
<organism evidence="7 8">
    <name type="scientific">Sphingobacterium bovistauri</name>
    <dbReference type="NCBI Taxonomy" id="2781959"/>
    <lineage>
        <taxon>Bacteria</taxon>
        <taxon>Pseudomonadati</taxon>
        <taxon>Bacteroidota</taxon>
        <taxon>Sphingobacteriia</taxon>
        <taxon>Sphingobacteriales</taxon>
        <taxon>Sphingobacteriaceae</taxon>
        <taxon>Sphingobacterium</taxon>
    </lineage>
</organism>
<dbReference type="InterPro" id="IPR039425">
    <property type="entry name" value="RNA_pol_sigma-70-like"/>
</dbReference>
<dbReference type="Proteomes" id="UP001165302">
    <property type="component" value="Unassembled WGS sequence"/>
</dbReference>
<feature type="domain" description="RNA polymerase sigma factor 70 region 4 type 2" evidence="6">
    <location>
        <begin position="128"/>
        <end position="179"/>
    </location>
</feature>
<evidence type="ECO:0000256" key="3">
    <source>
        <dbReference type="ARBA" id="ARBA00023082"/>
    </source>
</evidence>
<evidence type="ECO:0000256" key="1">
    <source>
        <dbReference type="ARBA" id="ARBA00010641"/>
    </source>
</evidence>
<dbReference type="SUPFAM" id="SSF88946">
    <property type="entry name" value="Sigma2 domain of RNA polymerase sigma factors"/>
    <property type="match status" value="1"/>
</dbReference>
<gene>
    <name evidence="7" type="ORF">IPZ78_14295</name>
</gene>
<dbReference type="InterPro" id="IPR013324">
    <property type="entry name" value="RNA_pol_sigma_r3/r4-like"/>
</dbReference>
<keyword evidence="4" id="KW-0804">Transcription</keyword>
<dbReference type="InterPro" id="IPR014284">
    <property type="entry name" value="RNA_pol_sigma-70_dom"/>
</dbReference>
<evidence type="ECO:0000256" key="2">
    <source>
        <dbReference type="ARBA" id="ARBA00023015"/>
    </source>
</evidence>
<comment type="caution">
    <text evidence="7">The sequence shown here is derived from an EMBL/GenBank/DDBJ whole genome shotgun (WGS) entry which is preliminary data.</text>
</comment>